<dbReference type="EMBL" id="QTSX02002454">
    <property type="protein sequence ID" value="KAJ9075480.1"/>
    <property type="molecule type" value="Genomic_DNA"/>
</dbReference>
<evidence type="ECO:0000313" key="1">
    <source>
        <dbReference type="EMBL" id="KAJ9075480.1"/>
    </source>
</evidence>
<protein>
    <submittedName>
        <fullName evidence="1">Uncharacterized protein</fullName>
    </submittedName>
</protein>
<sequence length="107" mass="12407">MNFISLILATSVFSVAIDNSKCQYNSLPLPKRYLNCYAKPPTEPKTRPGKAKSAVYFYDPNLMQCRKKILYHAPSPCVPFYTMEDCLDACIDQTSSEFSEYWVWLRF</sequence>
<dbReference type="Proteomes" id="UP001165960">
    <property type="component" value="Unassembled WGS sequence"/>
</dbReference>
<proteinExistence type="predicted"/>
<reference evidence="1" key="1">
    <citation type="submission" date="2022-04" db="EMBL/GenBank/DDBJ databases">
        <title>Genome of the entomopathogenic fungus Entomophthora muscae.</title>
        <authorList>
            <person name="Elya C."/>
            <person name="Lovett B.R."/>
            <person name="Lee E."/>
            <person name="Macias A.M."/>
            <person name="Hajek A.E."/>
            <person name="De Bivort B.L."/>
            <person name="Kasson M.T."/>
            <person name="De Fine Licht H.H."/>
            <person name="Stajich J.E."/>
        </authorList>
    </citation>
    <scope>NUCLEOTIDE SEQUENCE</scope>
    <source>
        <strain evidence="1">Berkeley</strain>
    </source>
</reference>
<organism evidence="1 2">
    <name type="scientific">Entomophthora muscae</name>
    <dbReference type="NCBI Taxonomy" id="34485"/>
    <lineage>
        <taxon>Eukaryota</taxon>
        <taxon>Fungi</taxon>
        <taxon>Fungi incertae sedis</taxon>
        <taxon>Zoopagomycota</taxon>
        <taxon>Entomophthoromycotina</taxon>
        <taxon>Entomophthoromycetes</taxon>
        <taxon>Entomophthorales</taxon>
        <taxon>Entomophthoraceae</taxon>
        <taxon>Entomophthora</taxon>
    </lineage>
</organism>
<name>A0ACC2TLX1_9FUNG</name>
<comment type="caution">
    <text evidence="1">The sequence shown here is derived from an EMBL/GenBank/DDBJ whole genome shotgun (WGS) entry which is preliminary data.</text>
</comment>
<accession>A0ACC2TLX1</accession>
<keyword evidence="2" id="KW-1185">Reference proteome</keyword>
<gene>
    <name evidence="1" type="ORF">DSO57_1035760</name>
</gene>
<evidence type="ECO:0000313" key="2">
    <source>
        <dbReference type="Proteomes" id="UP001165960"/>
    </source>
</evidence>